<keyword evidence="1" id="KW-0472">Membrane</keyword>
<accession>A0A1I3TGM3</accession>
<dbReference type="Pfam" id="PF19656">
    <property type="entry name" value="DUF6159"/>
    <property type="match status" value="1"/>
</dbReference>
<evidence type="ECO:0000313" key="3">
    <source>
        <dbReference type="Proteomes" id="UP000182829"/>
    </source>
</evidence>
<feature type="transmembrane region" description="Helical" evidence="1">
    <location>
        <begin position="35"/>
        <end position="61"/>
    </location>
</feature>
<dbReference type="GeneID" id="14208704"/>
<evidence type="ECO:0008006" key="4">
    <source>
        <dbReference type="Google" id="ProtNLM"/>
    </source>
</evidence>
<dbReference type="AlphaFoldDB" id="A0A1I3TGM3"/>
<feature type="transmembrane region" description="Helical" evidence="1">
    <location>
        <begin position="164"/>
        <end position="184"/>
    </location>
</feature>
<evidence type="ECO:0000256" key="1">
    <source>
        <dbReference type="SAM" id="Phobius"/>
    </source>
</evidence>
<keyword evidence="1" id="KW-1133">Transmembrane helix</keyword>
<name>A0A1I3TGM3_9EURY</name>
<dbReference type="Proteomes" id="UP000182829">
    <property type="component" value="Unassembled WGS sequence"/>
</dbReference>
<dbReference type="InterPro" id="IPR046157">
    <property type="entry name" value="DUF6159"/>
</dbReference>
<feature type="transmembrane region" description="Helical" evidence="1">
    <location>
        <begin position="81"/>
        <end position="107"/>
    </location>
</feature>
<feature type="transmembrane region" description="Helical" evidence="1">
    <location>
        <begin position="243"/>
        <end position="265"/>
    </location>
</feature>
<feature type="transmembrane region" description="Helical" evidence="1">
    <location>
        <begin position="204"/>
        <end position="237"/>
    </location>
</feature>
<sequence>MVFQSAIARLRTGFAIAKASFGVLRREKWLLAFPILYGFAVIVGLVGLLAGLVVVVFGSAIGVAALESVAVDVGGSETVTAVLGLVGSFLFLFAATAVATFFSAALVHSVGKLFAGEPTGVRDGLAGAWESKRTIFAWGFVGAAVGMVFRALESQEGKLAATVRAIAGFAWFAMTFFIVPVIVFRDSGVRESMHDSVTLFRETWGEVGGISLGIGLVTIAAAIPVLGLGIGAPVFLLETPGTVLPYTIGPTVALLVGIALVHNAATAIAKTALYRYADAGELPPAFDGIDPDDLVRSRRRSRATMGGGQGSQPGKI</sequence>
<evidence type="ECO:0000313" key="2">
    <source>
        <dbReference type="EMBL" id="SFJ68791.1"/>
    </source>
</evidence>
<organism evidence="2 3">
    <name type="scientific">Natronobacterium gregoryi</name>
    <dbReference type="NCBI Taxonomy" id="44930"/>
    <lineage>
        <taxon>Archaea</taxon>
        <taxon>Methanobacteriati</taxon>
        <taxon>Methanobacteriota</taxon>
        <taxon>Stenosarchaea group</taxon>
        <taxon>Halobacteria</taxon>
        <taxon>Halobacteriales</taxon>
        <taxon>Natrialbaceae</taxon>
        <taxon>Natronobacterium</taxon>
    </lineage>
</organism>
<dbReference type="OrthoDB" id="163788at2157"/>
<gene>
    <name evidence="2" type="ORF">SAMN05443661_15812</name>
</gene>
<keyword evidence="1" id="KW-0812">Transmembrane</keyword>
<dbReference type="EMBL" id="FORO01000058">
    <property type="protein sequence ID" value="SFJ68791.1"/>
    <property type="molecule type" value="Genomic_DNA"/>
</dbReference>
<proteinExistence type="predicted"/>
<reference evidence="2 3" key="1">
    <citation type="submission" date="2016-10" db="EMBL/GenBank/DDBJ databases">
        <authorList>
            <person name="de Groot N.N."/>
        </authorList>
    </citation>
    <scope>NUCLEOTIDE SEQUENCE [LARGE SCALE GENOMIC DNA]</scope>
    <source>
        <strain evidence="2 3">SP2</strain>
    </source>
</reference>
<feature type="transmembrane region" description="Helical" evidence="1">
    <location>
        <begin position="135"/>
        <end position="152"/>
    </location>
</feature>
<dbReference type="OMA" id="IAFCNAA"/>
<dbReference type="RefSeq" id="WP_005578746.1">
    <property type="nucleotide sequence ID" value="NZ_FORO01000058.1"/>
</dbReference>
<protein>
    <recommendedName>
        <fullName evidence="4">Glycerophosphoryl diester phosphodiesterase membrane domain-containing protein</fullName>
    </recommendedName>
</protein>